<keyword evidence="2" id="KW-1185">Reference proteome</keyword>
<organism evidence="1 2">
    <name type="scientific">Melia azedarach</name>
    <name type="common">Chinaberry tree</name>
    <dbReference type="NCBI Taxonomy" id="155640"/>
    <lineage>
        <taxon>Eukaryota</taxon>
        <taxon>Viridiplantae</taxon>
        <taxon>Streptophyta</taxon>
        <taxon>Embryophyta</taxon>
        <taxon>Tracheophyta</taxon>
        <taxon>Spermatophyta</taxon>
        <taxon>Magnoliopsida</taxon>
        <taxon>eudicotyledons</taxon>
        <taxon>Gunneridae</taxon>
        <taxon>Pentapetalae</taxon>
        <taxon>rosids</taxon>
        <taxon>malvids</taxon>
        <taxon>Sapindales</taxon>
        <taxon>Meliaceae</taxon>
        <taxon>Melia</taxon>
    </lineage>
</organism>
<comment type="caution">
    <text evidence="1">The sequence shown here is derived from an EMBL/GenBank/DDBJ whole genome shotgun (WGS) entry which is preliminary data.</text>
</comment>
<evidence type="ECO:0000313" key="2">
    <source>
        <dbReference type="Proteomes" id="UP001164539"/>
    </source>
</evidence>
<accession>A0ACC1X6H8</accession>
<sequence>MDGQPQKLEPIKHEKARLATFKKRKGSLMKKVHEFSTLCDVEVCIIIYGPKLKSLPVKPETWASREGKLIDIIRKYKKTTTTADDAQRRSSLSLSKVGKNKAPQVEDDDATRLRKKKCVAKYTTWDQRMDNFTEDQLKMVIDTMDHRLKLVDKKLKMFRGGRKAMKKAASRKLLDHDYSHSDADTHQKHDAKPLNLELTIGLQPHNQVSQELLPSDSS</sequence>
<dbReference type="EMBL" id="CM051404">
    <property type="protein sequence ID" value="KAJ4707046.1"/>
    <property type="molecule type" value="Genomic_DNA"/>
</dbReference>
<reference evidence="1 2" key="1">
    <citation type="journal article" date="2023" name="Science">
        <title>Complex scaffold remodeling in plant triterpene biosynthesis.</title>
        <authorList>
            <person name="De La Pena R."/>
            <person name="Hodgson H."/>
            <person name="Liu J.C."/>
            <person name="Stephenson M.J."/>
            <person name="Martin A.C."/>
            <person name="Owen C."/>
            <person name="Harkess A."/>
            <person name="Leebens-Mack J."/>
            <person name="Jimenez L.E."/>
            <person name="Osbourn A."/>
            <person name="Sattely E.S."/>
        </authorList>
    </citation>
    <scope>NUCLEOTIDE SEQUENCE [LARGE SCALE GENOMIC DNA]</scope>
    <source>
        <strain evidence="2">cv. JPN11</strain>
        <tissue evidence="1">Leaf</tissue>
    </source>
</reference>
<proteinExistence type="predicted"/>
<dbReference type="Proteomes" id="UP001164539">
    <property type="component" value="Chromosome 11"/>
</dbReference>
<evidence type="ECO:0000313" key="1">
    <source>
        <dbReference type="EMBL" id="KAJ4707046.1"/>
    </source>
</evidence>
<protein>
    <submittedName>
        <fullName evidence="1">Agamous-like MADS-box protein</fullName>
    </submittedName>
</protein>
<gene>
    <name evidence="1" type="ORF">OWV82_020620</name>
</gene>
<name>A0ACC1X6H8_MELAZ</name>